<evidence type="ECO:0000313" key="1">
    <source>
        <dbReference type="EMBL" id="PNX75060.1"/>
    </source>
</evidence>
<protein>
    <submittedName>
        <fullName evidence="1">Uncharacterized protein</fullName>
    </submittedName>
</protein>
<comment type="caution">
    <text evidence="1">The sequence shown here is derived from an EMBL/GenBank/DDBJ whole genome shotgun (WGS) entry which is preliminary data.</text>
</comment>
<reference evidence="1 2" key="1">
    <citation type="journal article" date="2014" name="Am. J. Bot.">
        <title>Genome assembly and annotation for red clover (Trifolium pratense; Fabaceae).</title>
        <authorList>
            <person name="Istvanek J."/>
            <person name="Jaros M."/>
            <person name="Krenek A."/>
            <person name="Repkova J."/>
        </authorList>
    </citation>
    <scope>NUCLEOTIDE SEQUENCE [LARGE SCALE GENOMIC DNA]</scope>
    <source>
        <strain evidence="2">cv. Tatra</strain>
        <tissue evidence="1">Young leaves</tissue>
    </source>
</reference>
<evidence type="ECO:0000313" key="2">
    <source>
        <dbReference type="Proteomes" id="UP000236291"/>
    </source>
</evidence>
<reference evidence="1 2" key="2">
    <citation type="journal article" date="2017" name="Front. Plant Sci.">
        <title>Gene Classification and Mining of Molecular Markers Useful in Red Clover (Trifolium pratense) Breeding.</title>
        <authorList>
            <person name="Istvanek J."/>
            <person name="Dluhosova J."/>
            <person name="Dluhos P."/>
            <person name="Patkova L."/>
            <person name="Nedelnik J."/>
            <person name="Repkova J."/>
        </authorList>
    </citation>
    <scope>NUCLEOTIDE SEQUENCE [LARGE SCALE GENOMIC DNA]</scope>
    <source>
        <strain evidence="2">cv. Tatra</strain>
        <tissue evidence="1">Young leaves</tissue>
    </source>
</reference>
<dbReference type="Proteomes" id="UP000236291">
    <property type="component" value="Unassembled WGS sequence"/>
</dbReference>
<gene>
    <name evidence="1" type="ORF">L195_g030991</name>
</gene>
<dbReference type="Gramene" id="Tp57577_TGAC_v2_mRNA29789">
    <property type="protein sequence ID" value="Tp57577_TGAC_v2_mRNA29789"/>
    <property type="gene ID" value="Tp57577_TGAC_v2_gene28817"/>
</dbReference>
<dbReference type="EMBL" id="ASHM01028471">
    <property type="protein sequence ID" value="PNX75060.1"/>
    <property type="molecule type" value="Genomic_DNA"/>
</dbReference>
<dbReference type="AlphaFoldDB" id="A0A2K3L946"/>
<organism evidence="1 2">
    <name type="scientific">Trifolium pratense</name>
    <name type="common">Red clover</name>
    <dbReference type="NCBI Taxonomy" id="57577"/>
    <lineage>
        <taxon>Eukaryota</taxon>
        <taxon>Viridiplantae</taxon>
        <taxon>Streptophyta</taxon>
        <taxon>Embryophyta</taxon>
        <taxon>Tracheophyta</taxon>
        <taxon>Spermatophyta</taxon>
        <taxon>Magnoliopsida</taxon>
        <taxon>eudicotyledons</taxon>
        <taxon>Gunneridae</taxon>
        <taxon>Pentapetalae</taxon>
        <taxon>rosids</taxon>
        <taxon>fabids</taxon>
        <taxon>Fabales</taxon>
        <taxon>Fabaceae</taxon>
        <taxon>Papilionoideae</taxon>
        <taxon>50 kb inversion clade</taxon>
        <taxon>NPAAA clade</taxon>
        <taxon>Hologalegina</taxon>
        <taxon>IRL clade</taxon>
        <taxon>Trifolieae</taxon>
        <taxon>Trifolium</taxon>
    </lineage>
</organism>
<sequence length="84" mass="9551">MGMKSHNSNEDDFKSRSGKLKNHFNLNKYSEIEDLLEIESEIIEDSHDANETVEDSLIAIEIVDESDIESQEEGRQIVNLSLKG</sequence>
<accession>A0A2K3L946</accession>
<proteinExistence type="predicted"/>
<name>A0A2K3L946_TRIPR</name>